<reference evidence="2 3" key="1">
    <citation type="journal article" date="2016" name="Nat. Commun.">
        <title>Thousands of microbial genomes shed light on interconnected biogeochemical processes in an aquifer system.</title>
        <authorList>
            <person name="Anantharaman K."/>
            <person name="Brown C.T."/>
            <person name="Hug L.A."/>
            <person name="Sharon I."/>
            <person name="Castelle C.J."/>
            <person name="Probst A.J."/>
            <person name="Thomas B.C."/>
            <person name="Singh A."/>
            <person name="Wilkins M.J."/>
            <person name="Karaoz U."/>
            <person name="Brodie E.L."/>
            <person name="Williams K.H."/>
            <person name="Hubbard S.S."/>
            <person name="Banfield J.F."/>
        </authorList>
    </citation>
    <scope>NUCLEOTIDE SEQUENCE [LARGE SCALE GENOMIC DNA]</scope>
</reference>
<gene>
    <name evidence="2" type="ORF">A3I48_00770</name>
</gene>
<keyword evidence="1" id="KW-1277">Toxin-antitoxin system</keyword>
<name>A0A1F5MI25_9BACT</name>
<accession>A0A1F5MI25</accession>
<evidence type="ECO:0000313" key="3">
    <source>
        <dbReference type="Proteomes" id="UP000178859"/>
    </source>
</evidence>
<organism evidence="2 3">
    <name type="scientific">Candidatus Daviesbacteria bacterium RIFCSPLOWO2_02_FULL_36_7</name>
    <dbReference type="NCBI Taxonomy" id="1797792"/>
    <lineage>
        <taxon>Bacteria</taxon>
        <taxon>Candidatus Daviesiibacteriota</taxon>
    </lineage>
</organism>
<dbReference type="EMBL" id="MFDT01000019">
    <property type="protein sequence ID" value="OGE64930.1"/>
    <property type="molecule type" value="Genomic_DNA"/>
</dbReference>
<evidence type="ECO:0008006" key="4">
    <source>
        <dbReference type="Google" id="ProtNLM"/>
    </source>
</evidence>
<evidence type="ECO:0000313" key="2">
    <source>
        <dbReference type="EMBL" id="OGE64930.1"/>
    </source>
</evidence>
<dbReference type="AlphaFoldDB" id="A0A1F5MI25"/>
<dbReference type="InterPro" id="IPR052747">
    <property type="entry name" value="TA_system_RelE_toxin"/>
</dbReference>
<dbReference type="InterPro" id="IPR035093">
    <property type="entry name" value="RelE/ParE_toxin_dom_sf"/>
</dbReference>
<sequence>MYQVIFTKKALKSLKKIPVEYQSKIKSASKKLSLNPFDLDIRKLNSSYKATHRLRVGDYRLFLQIDTTLKTIYIADLDRRTTQTY</sequence>
<dbReference type="PANTHER" id="PTHR38813:SF1">
    <property type="entry name" value="TOXIN RELE1-RELATED"/>
    <property type="match status" value="1"/>
</dbReference>
<dbReference type="Pfam" id="PF05016">
    <property type="entry name" value="ParE_toxin"/>
    <property type="match status" value="1"/>
</dbReference>
<dbReference type="PANTHER" id="PTHR38813">
    <property type="match status" value="1"/>
</dbReference>
<evidence type="ECO:0000256" key="1">
    <source>
        <dbReference type="ARBA" id="ARBA00022649"/>
    </source>
</evidence>
<dbReference type="InterPro" id="IPR007712">
    <property type="entry name" value="RelE/ParE_toxin"/>
</dbReference>
<protein>
    <recommendedName>
        <fullName evidence="4">Addiction module toxin RelE</fullName>
    </recommendedName>
</protein>
<proteinExistence type="predicted"/>
<dbReference type="SUPFAM" id="SSF143011">
    <property type="entry name" value="RelE-like"/>
    <property type="match status" value="1"/>
</dbReference>
<comment type="caution">
    <text evidence="2">The sequence shown here is derived from an EMBL/GenBank/DDBJ whole genome shotgun (WGS) entry which is preliminary data.</text>
</comment>
<dbReference type="Proteomes" id="UP000178859">
    <property type="component" value="Unassembled WGS sequence"/>
</dbReference>
<dbReference type="Gene3D" id="3.30.2310.20">
    <property type="entry name" value="RelE-like"/>
    <property type="match status" value="1"/>
</dbReference>